<name>A0ACD3AJS6_9AGAR</name>
<proteinExistence type="predicted"/>
<evidence type="ECO:0000313" key="1">
    <source>
        <dbReference type="EMBL" id="TFK65925.1"/>
    </source>
</evidence>
<organism evidence="1 2">
    <name type="scientific">Pluteus cervinus</name>
    <dbReference type="NCBI Taxonomy" id="181527"/>
    <lineage>
        <taxon>Eukaryota</taxon>
        <taxon>Fungi</taxon>
        <taxon>Dikarya</taxon>
        <taxon>Basidiomycota</taxon>
        <taxon>Agaricomycotina</taxon>
        <taxon>Agaricomycetes</taxon>
        <taxon>Agaricomycetidae</taxon>
        <taxon>Agaricales</taxon>
        <taxon>Pluteineae</taxon>
        <taxon>Pluteaceae</taxon>
        <taxon>Pluteus</taxon>
    </lineage>
</organism>
<protein>
    <submittedName>
        <fullName evidence="1">MFS general substrate transporter</fullName>
    </submittedName>
</protein>
<reference evidence="1 2" key="1">
    <citation type="journal article" date="2019" name="Nat. Ecol. Evol.">
        <title>Megaphylogeny resolves global patterns of mushroom evolution.</title>
        <authorList>
            <person name="Varga T."/>
            <person name="Krizsan K."/>
            <person name="Foldi C."/>
            <person name="Dima B."/>
            <person name="Sanchez-Garcia M."/>
            <person name="Sanchez-Ramirez S."/>
            <person name="Szollosi G.J."/>
            <person name="Szarkandi J.G."/>
            <person name="Papp V."/>
            <person name="Albert L."/>
            <person name="Andreopoulos W."/>
            <person name="Angelini C."/>
            <person name="Antonin V."/>
            <person name="Barry K.W."/>
            <person name="Bougher N.L."/>
            <person name="Buchanan P."/>
            <person name="Buyck B."/>
            <person name="Bense V."/>
            <person name="Catcheside P."/>
            <person name="Chovatia M."/>
            <person name="Cooper J."/>
            <person name="Damon W."/>
            <person name="Desjardin D."/>
            <person name="Finy P."/>
            <person name="Geml J."/>
            <person name="Haridas S."/>
            <person name="Hughes K."/>
            <person name="Justo A."/>
            <person name="Karasinski D."/>
            <person name="Kautmanova I."/>
            <person name="Kiss B."/>
            <person name="Kocsube S."/>
            <person name="Kotiranta H."/>
            <person name="LaButti K.M."/>
            <person name="Lechner B.E."/>
            <person name="Liimatainen K."/>
            <person name="Lipzen A."/>
            <person name="Lukacs Z."/>
            <person name="Mihaltcheva S."/>
            <person name="Morgado L.N."/>
            <person name="Niskanen T."/>
            <person name="Noordeloos M.E."/>
            <person name="Ohm R.A."/>
            <person name="Ortiz-Santana B."/>
            <person name="Ovrebo C."/>
            <person name="Racz N."/>
            <person name="Riley R."/>
            <person name="Savchenko A."/>
            <person name="Shiryaev A."/>
            <person name="Soop K."/>
            <person name="Spirin V."/>
            <person name="Szebenyi C."/>
            <person name="Tomsovsky M."/>
            <person name="Tulloss R.E."/>
            <person name="Uehling J."/>
            <person name="Grigoriev I.V."/>
            <person name="Vagvolgyi C."/>
            <person name="Papp T."/>
            <person name="Martin F.M."/>
            <person name="Miettinen O."/>
            <person name="Hibbett D.S."/>
            <person name="Nagy L.G."/>
        </authorList>
    </citation>
    <scope>NUCLEOTIDE SEQUENCE [LARGE SCALE GENOMIC DNA]</scope>
    <source>
        <strain evidence="1 2">NL-1719</strain>
    </source>
</reference>
<accession>A0ACD3AJS6</accession>
<evidence type="ECO:0000313" key="2">
    <source>
        <dbReference type="Proteomes" id="UP000308600"/>
    </source>
</evidence>
<gene>
    <name evidence="1" type="ORF">BDN72DRAFT_772740</name>
</gene>
<dbReference type="Proteomes" id="UP000308600">
    <property type="component" value="Unassembled WGS sequence"/>
</dbReference>
<dbReference type="EMBL" id="ML208421">
    <property type="protein sequence ID" value="TFK65925.1"/>
    <property type="molecule type" value="Genomic_DNA"/>
</dbReference>
<keyword evidence="2" id="KW-1185">Reference proteome</keyword>
<sequence>MFRTDHHHSRTIPGSPLKSHPLASSRAQCTTHIHPCQCQQQHAQEPDFHVPFSPFHPPTDTFSRRLDDLVEDDALSRVESRIQMYSGDDIRDPQPRHSIDGTSTFEGEEGSTSSHSYPPPTPSSPDPLMVTWDGARDGDNPQNWSKPYKRFLTFLLTFSAFNVTFASSAPAPTVPNLMQEFNVSQEVATLVVSAFLLGYVFGPFVWGPGSELIGRRPVLIFSLSCYTVFFFGQALATNIATLLVTRFLSGFFAVAPLTNAGGVIADLWDAEGRGFAMSIFSAVLFLGPVLGPIVGGFIVQSDLSWRWVFWVIMAFAGICTTLIFALPETYAPVLLAKRAKRLRRRYNDPRSQLLYAEHEHQDWSFRGVLHRTLYRPFQMLALEPILVLVTIYLSLVYGLIYALFEAFPIVFGQRRGFTISQVGLTYIAVGIGTSLGAVVNIWFMRDYHNLVKTWKGFPPPENRLPPAMVCAPVLVIGIFWLGWTGEYSSIPWIVPVLSAVLIGFGVSGVFMAFLSYLVDTYLMYSASAFAANTFIRSAVAAAFPLFTTQMFRNLGINWACTLIGFLTLILAPSPFLFYKYGARIRKHSRFAPCLDLVIAKQLEAEKQAPKSPRFGDKV</sequence>